<evidence type="ECO:0000313" key="2">
    <source>
        <dbReference type="EMBL" id="HIT98805.1"/>
    </source>
</evidence>
<dbReference type="EMBL" id="DVLX01000012">
    <property type="protein sequence ID" value="HIT98805.1"/>
    <property type="molecule type" value="Genomic_DNA"/>
</dbReference>
<dbReference type="PANTHER" id="PTHR45527:SF1">
    <property type="entry name" value="FATTY ACID SYNTHASE"/>
    <property type="match status" value="1"/>
</dbReference>
<dbReference type="GO" id="GO:0044550">
    <property type="term" value="P:secondary metabolite biosynthetic process"/>
    <property type="evidence" value="ECO:0007669"/>
    <property type="project" value="TreeGrafter"/>
</dbReference>
<dbReference type="AlphaFoldDB" id="A0A9D1HCE2"/>
<dbReference type="InterPro" id="IPR000873">
    <property type="entry name" value="AMP-dep_synth/lig_dom"/>
</dbReference>
<reference evidence="2" key="1">
    <citation type="submission" date="2020-10" db="EMBL/GenBank/DDBJ databases">
        <authorList>
            <person name="Gilroy R."/>
        </authorList>
    </citation>
    <scope>NUCLEOTIDE SEQUENCE</scope>
    <source>
        <strain evidence="2">CHK176-22527</strain>
    </source>
</reference>
<feature type="domain" description="AMP-dependent synthetase/ligase" evidence="1">
    <location>
        <begin position="8"/>
        <end position="361"/>
    </location>
</feature>
<dbReference type="GO" id="GO:0031177">
    <property type="term" value="F:phosphopantetheine binding"/>
    <property type="evidence" value="ECO:0007669"/>
    <property type="project" value="TreeGrafter"/>
</dbReference>
<dbReference type="InterPro" id="IPR020845">
    <property type="entry name" value="AMP-binding_CS"/>
</dbReference>
<reference evidence="2" key="2">
    <citation type="journal article" date="2021" name="PeerJ">
        <title>Extensive microbial diversity within the chicken gut microbiome revealed by metagenomics and culture.</title>
        <authorList>
            <person name="Gilroy R."/>
            <person name="Ravi A."/>
            <person name="Getino M."/>
            <person name="Pursley I."/>
            <person name="Horton D.L."/>
            <person name="Alikhan N.F."/>
            <person name="Baker D."/>
            <person name="Gharbi K."/>
            <person name="Hall N."/>
            <person name="Watson M."/>
            <person name="Adriaenssens E.M."/>
            <person name="Foster-Nyarko E."/>
            <person name="Jarju S."/>
            <person name="Secka A."/>
            <person name="Antonio M."/>
            <person name="Oren A."/>
            <person name="Chaudhuri R.R."/>
            <person name="La Ragione R."/>
            <person name="Hildebrand F."/>
            <person name="Pallen M.J."/>
        </authorList>
    </citation>
    <scope>NUCLEOTIDE SEQUENCE</scope>
    <source>
        <strain evidence="2">CHK176-22527</strain>
    </source>
</reference>
<dbReference type="PROSITE" id="PS00455">
    <property type="entry name" value="AMP_BINDING"/>
    <property type="match status" value="1"/>
</dbReference>
<evidence type="ECO:0000259" key="1">
    <source>
        <dbReference type="Pfam" id="PF00501"/>
    </source>
</evidence>
<dbReference type="GO" id="GO:0005737">
    <property type="term" value="C:cytoplasm"/>
    <property type="evidence" value="ECO:0007669"/>
    <property type="project" value="TreeGrafter"/>
</dbReference>
<organism evidence="2 3">
    <name type="scientific">Candidatus Allocopromorpha excrementavium</name>
    <dbReference type="NCBI Taxonomy" id="2840741"/>
    <lineage>
        <taxon>Bacteria</taxon>
        <taxon>Bacillati</taxon>
        <taxon>Bacillota</taxon>
        <taxon>Clostridia</taxon>
        <taxon>Eubacteriales</taxon>
        <taxon>Eubacteriaceae</taxon>
        <taxon>Eubacteriaceae incertae sedis</taxon>
        <taxon>Candidatus Allocopromorpha</taxon>
    </lineage>
</organism>
<dbReference type="InterPro" id="IPR045851">
    <property type="entry name" value="AMP-bd_C_sf"/>
</dbReference>
<proteinExistence type="predicted"/>
<comment type="caution">
    <text evidence="2">The sequence shown here is derived from an EMBL/GenBank/DDBJ whole genome shotgun (WGS) entry which is preliminary data.</text>
</comment>
<name>A0A9D1HCE2_9FIRM</name>
<dbReference type="Pfam" id="PF00501">
    <property type="entry name" value="AMP-binding"/>
    <property type="match status" value="1"/>
</dbReference>
<dbReference type="Proteomes" id="UP000824159">
    <property type="component" value="Unassembled WGS sequence"/>
</dbReference>
<accession>A0A9D1HCE2</accession>
<sequence length="501" mass="56952">MKNILEYLENTAKKYPDKIGFTDSKRKVSFASLTENAKRIAVSLKNIEKNSPVIIATERSVKCIEAMFAAVYAGCFYTIADINSPKSRLEIISKQLSPKAVITDSKAEEHISGIFQNAEIIRYDDAVTNDIDENFITQRRKSMVDTDTLYVLFTSGSSGIPKGAVLSHRSVINYIQWATTEFSFNEKNSFGAQTPLHFSMSVTDLFSTVKCGGTYNIIPKEYFSFPVKLIEYINDRKINTLYWVPSALGIAFNWNLFEYIAPQYIQTVLFAGEVMPSKYLNYWKKYLPHCTFANLFGPTETTDICTFYVVDRDFSDDEAIPIGRSCDNCDVMLIKDDGTPALPGEEGEMMVRGSFLADGYYNDDKKTVSAFIQNPLNDKYPEKVYRTGDIARLNEKGEFIYINRRDFQIKRMGYRIELGEIETAANSLCGVISAAAVYEQKKEKIILIYEGREKDESKIKSAACKKLPEYMYPDKVIRVDFMPLNSNGKIDRSMLGRVSWI</sequence>
<dbReference type="PANTHER" id="PTHR45527">
    <property type="entry name" value="NONRIBOSOMAL PEPTIDE SYNTHETASE"/>
    <property type="match status" value="1"/>
</dbReference>
<dbReference type="InterPro" id="IPR042099">
    <property type="entry name" value="ANL_N_sf"/>
</dbReference>
<dbReference type="Gene3D" id="3.30.300.30">
    <property type="match status" value="1"/>
</dbReference>
<protein>
    <submittedName>
        <fullName evidence="2">AMP-binding protein</fullName>
    </submittedName>
</protein>
<gene>
    <name evidence="2" type="ORF">IAD12_00935</name>
</gene>
<dbReference type="Gene3D" id="3.40.50.12780">
    <property type="entry name" value="N-terminal domain of ligase-like"/>
    <property type="match status" value="1"/>
</dbReference>
<evidence type="ECO:0000313" key="3">
    <source>
        <dbReference type="Proteomes" id="UP000824159"/>
    </source>
</evidence>
<dbReference type="GO" id="GO:0043041">
    <property type="term" value="P:amino acid activation for nonribosomal peptide biosynthetic process"/>
    <property type="evidence" value="ECO:0007669"/>
    <property type="project" value="TreeGrafter"/>
</dbReference>
<dbReference type="SUPFAM" id="SSF56801">
    <property type="entry name" value="Acetyl-CoA synthetase-like"/>
    <property type="match status" value="1"/>
</dbReference>